<dbReference type="CDD" id="cd22343">
    <property type="entry name" value="PDDEXK_lambda_exonuclease-like"/>
    <property type="match status" value="1"/>
</dbReference>
<dbReference type="InterPro" id="IPR051703">
    <property type="entry name" value="NF-kappa-B_Signaling_Reg"/>
</dbReference>
<evidence type="ECO:0000313" key="4">
    <source>
        <dbReference type="Proteomes" id="UP000515129"/>
    </source>
</evidence>
<dbReference type="PANTHER" id="PTHR46609:SF7">
    <property type="match status" value="1"/>
</dbReference>
<sequence length="405" mass="45416">MACQCSCVAGLALCNHIAALLFQTAHYSQQGAAAVPPTHSCTGSEQQWHKPRTQGFKPGPTNEMVVLSARPKERRLAEGIRSNLYKAACNLTCCLPDISVLRVKDIYEGMSKESAPLIATMGISGDVPLVDSAFGKVQEGSLLSYQLPAWSPPKTCPHSTAPPRPYLPLDGYCLGPSECCFVLTHHQQMHMTSLATTEVMAHETEMGTRQQSTMREWHLLRKPRLTSSRFREVCHVRGQSSAASLAVRILKSGYQSAEMKRGLQMEPKAIEEYCCIQEVNHYPCGFIIHPDAPWLGSSPDGLVYDPKADPVFGLVEVKCPNLRSYVDCAYLRVSGGVLQLKQSHTYYWQVQGQLFISGMKWCDFVVFTEDDMFIQRIYRDEGVIKTMKQKVDYFYFYFYLPTLLA</sequence>
<feature type="domain" description="YqaJ viral recombinase" evidence="3">
    <location>
        <begin position="216"/>
        <end position="359"/>
    </location>
</feature>
<name>A0A6P6N4R8_CARAU</name>
<dbReference type="OrthoDB" id="261614at2759"/>
<proteinExistence type="predicted"/>
<evidence type="ECO:0000259" key="3">
    <source>
        <dbReference type="Pfam" id="PF09588"/>
    </source>
</evidence>
<dbReference type="KEGG" id="caua:113074877"/>
<dbReference type="GO" id="GO:0006281">
    <property type="term" value="P:DNA repair"/>
    <property type="evidence" value="ECO:0007669"/>
    <property type="project" value="UniProtKB-ARBA"/>
</dbReference>
<dbReference type="GeneID" id="113074877"/>
<accession>A0A6P6N4R8</accession>
<keyword evidence="4" id="KW-1185">Reference proteome</keyword>
<feature type="chain" id="PRO_5027768393" evidence="2">
    <location>
        <begin position="20"/>
        <end position="405"/>
    </location>
</feature>
<dbReference type="RefSeq" id="XP_026103386.1">
    <property type="nucleotide sequence ID" value="XM_026247601.1"/>
</dbReference>
<evidence type="ECO:0000256" key="2">
    <source>
        <dbReference type="SAM" id="SignalP"/>
    </source>
</evidence>
<protein>
    <submittedName>
        <fullName evidence="5">Uncharacterized protein LOC113074877 isoform X1</fullName>
    </submittedName>
</protein>
<dbReference type="PANTHER" id="PTHR46609">
    <property type="entry name" value="EXONUCLEASE, PHAGE-TYPE/RECB, C-TERMINAL DOMAIN-CONTAINING PROTEIN"/>
    <property type="match status" value="1"/>
</dbReference>
<dbReference type="AlphaFoldDB" id="A0A6P6N4R8"/>
<organism evidence="4 5">
    <name type="scientific">Carassius auratus</name>
    <name type="common">Goldfish</name>
    <dbReference type="NCBI Taxonomy" id="7957"/>
    <lineage>
        <taxon>Eukaryota</taxon>
        <taxon>Metazoa</taxon>
        <taxon>Chordata</taxon>
        <taxon>Craniata</taxon>
        <taxon>Vertebrata</taxon>
        <taxon>Euteleostomi</taxon>
        <taxon>Actinopterygii</taxon>
        <taxon>Neopterygii</taxon>
        <taxon>Teleostei</taxon>
        <taxon>Ostariophysi</taxon>
        <taxon>Cypriniformes</taxon>
        <taxon>Cyprinidae</taxon>
        <taxon>Cyprininae</taxon>
        <taxon>Carassius</taxon>
    </lineage>
</organism>
<dbReference type="Pfam" id="PF09588">
    <property type="entry name" value="YqaJ"/>
    <property type="match status" value="1"/>
</dbReference>
<reference evidence="5" key="1">
    <citation type="submission" date="2025-08" db="UniProtKB">
        <authorList>
            <consortium name="RefSeq"/>
        </authorList>
    </citation>
    <scope>IDENTIFICATION</scope>
    <source>
        <strain evidence="5">Wakin</strain>
        <tissue evidence="5">Muscle</tissue>
    </source>
</reference>
<evidence type="ECO:0000313" key="5">
    <source>
        <dbReference type="RefSeq" id="XP_026103386.1"/>
    </source>
</evidence>
<evidence type="ECO:0000256" key="1">
    <source>
        <dbReference type="SAM" id="MobiDB-lite"/>
    </source>
</evidence>
<feature type="signal peptide" evidence="2">
    <location>
        <begin position="1"/>
        <end position="19"/>
    </location>
</feature>
<dbReference type="InterPro" id="IPR011335">
    <property type="entry name" value="Restrct_endonuc-II-like"/>
</dbReference>
<dbReference type="Gene3D" id="3.90.320.10">
    <property type="match status" value="1"/>
</dbReference>
<dbReference type="SUPFAM" id="SSF52980">
    <property type="entry name" value="Restriction endonuclease-like"/>
    <property type="match status" value="1"/>
</dbReference>
<feature type="region of interest" description="Disordered" evidence="1">
    <location>
        <begin position="38"/>
        <end position="60"/>
    </location>
</feature>
<dbReference type="InterPro" id="IPR011604">
    <property type="entry name" value="PDDEXK-like_dom_sf"/>
</dbReference>
<gene>
    <name evidence="5" type="primary">LOC113074877</name>
</gene>
<keyword evidence="2" id="KW-0732">Signal</keyword>
<dbReference type="Proteomes" id="UP000515129">
    <property type="component" value="Unplaced"/>
</dbReference>
<dbReference type="InterPro" id="IPR019080">
    <property type="entry name" value="YqaJ_viral_recombinase"/>
</dbReference>